<reference evidence="2 3" key="1">
    <citation type="submission" date="2015-11" db="EMBL/GenBank/DDBJ databases">
        <title>Draft genome of Sulfurovum riftiae 1812E, a member of the Epsilonproteobacteria isolated from the tube of the deep-sea hydrothermal vent tubewom Riftia pachyptila.</title>
        <authorList>
            <person name="Vetriani C."/>
            <person name="Giovannelli D."/>
        </authorList>
    </citation>
    <scope>NUCLEOTIDE SEQUENCE [LARGE SCALE GENOMIC DNA]</scope>
    <source>
        <strain evidence="2 3">1812E</strain>
    </source>
</reference>
<comment type="caution">
    <text evidence="2">The sequence shown here is derived from an EMBL/GenBank/DDBJ whole genome shotgun (WGS) entry which is preliminary data.</text>
</comment>
<dbReference type="OrthoDB" id="9554025at2"/>
<organism evidence="2 3">
    <name type="scientific">Sulfurovum riftiae</name>
    <dbReference type="NCBI Taxonomy" id="1630136"/>
    <lineage>
        <taxon>Bacteria</taxon>
        <taxon>Pseudomonadati</taxon>
        <taxon>Campylobacterota</taxon>
        <taxon>Epsilonproteobacteria</taxon>
        <taxon>Campylobacterales</taxon>
        <taxon>Sulfurovaceae</taxon>
        <taxon>Sulfurovum</taxon>
    </lineage>
</organism>
<evidence type="ECO:0000259" key="1">
    <source>
        <dbReference type="Pfam" id="PF25362"/>
    </source>
</evidence>
<dbReference type="Pfam" id="PF25362">
    <property type="entry name" value="bPH_11"/>
    <property type="match status" value="1"/>
</dbReference>
<dbReference type="EMBL" id="LNKT01000008">
    <property type="protein sequence ID" value="KYJ86997.1"/>
    <property type="molecule type" value="Genomic_DNA"/>
</dbReference>
<sequence>MDFNLTNNTGHYMGTEINEKWWKRYKKDGFFARGKGTFWYDETAFYFQKYLTKDPMVIPFEHIIDIKIGKWHAGQWGGGIPVMKIIWKKDDLLLSSGFLLSKNREKTETIITDLQNKRQLL</sequence>
<dbReference type="Proteomes" id="UP000075359">
    <property type="component" value="Unassembled WGS sequence"/>
</dbReference>
<dbReference type="RefSeq" id="WP_067329597.1">
    <property type="nucleotide sequence ID" value="NZ_LNKT01000008.1"/>
</dbReference>
<keyword evidence="3" id="KW-1185">Reference proteome</keyword>
<dbReference type="AlphaFoldDB" id="A0A151CHN1"/>
<proteinExistence type="predicted"/>
<gene>
    <name evidence="2" type="ORF">AS592_00370</name>
</gene>
<evidence type="ECO:0000313" key="3">
    <source>
        <dbReference type="Proteomes" id="UP000075359"/>
    </source>
</evidence>
<name>A0A151CHN1_9BACT</name>
<evidence type="ECO:0000313" key="2">
    <source>
        <dbReference type="EMBL" id="KYJ86997.1"/>
    </source>
</evidence>
<accession>A0A151CHN1</accession>
<dbReference type="InterPro" id="IPR057446">
    <property type="entry name" value="PH_bac"/>
</dbReference>
<dbReference type="STRING" id="1630136.AS592_00370"/>
<protein>
    <recommendedName>
        <fullName evidence="1">PH domain-containing protein</fullName>
    </recommendedName>
</protein>
<feature type="domain" description="PH" evidence="1">
    <location>
        <begin position="5"/>
        <end position="109"/>
    </location>
</feature>